<evidence type="ECO:0000256" key="14">
    <source>
        <dbReference type="ARBA" id="ARBA00030048"/>
    </source>
</evidence>
<evidence type="ECO:0000256" key="17">
    <source>
        <dbReference type="ARBA" id="ARBA00047493"/>
    </source>
</evidence>
<dbReference type="InterPro" id="IPR001645">
    <property type="entry name" value="Folylpolyglutamate_synth"/>
</dbReference>
<dbReference type="InterPro" id="IPR036615">
    <property type="entry name" value="Mur_ligase_C_dom_sf"/>
</dbReference>
<evidence type="ECO:0000256" key="4">
    <source>
        <dbReference type="ARBA" id="ARBA00008276"/>
    </source>
</evidence>
<reference evidence="23 24" key="1">
    <citation type="submission" date="2019-03" db="EMBL/GenBank/DDBJ databases">
        <title>Draft genome of Gammaproteobacteria bacterium LSUCC0057, a member of the SAR92 clade.</title>
        <authorList>
            <person name="Lanclos V.C."/>
            <person name="Doiron C."/>
            <person name="Henson M.W."/>
            <person name="Thrash J.C."/>
        </authorList>
    </citation>
    <scope>NUCLEOTIDE SEQUENCE [LARGE SCALE GENOMIC DNA]</scope>
    <source>
        <strain evidence="23 24">LSUCC0057</strain>
    </source>
</reference>
<comment type="caution">
    <text evidence="23">The sequence shown here is derived from an EMBL/GenBank/DDBJ whole genome shotgun (WGS) entry which is preliminary data.</text>
</comment>
<evidence type="ECO:0000256" key="3">
    <source>
        <dbReference type="ARBA" id="ARBA00005150"/>
    </source>
</evidence>
<dbReference type="EC" id="6.3.2.12" evidence="5"/>
<comment type="catalytic activity">
    <reaction evidence="17">
        <text>(6S)-5,6,7,8-tetrahydrofolyl-(gamma-L-Glu)(n) + L-glutamate + ATP = (6S)-5,6,7,8-tetrahydrofolyl-(gamma-L-Glu)(n+1) + ADP + phosphate + H(+)</text>
        <dbReference type="Rhea" id="RHEA:10580"/>
        <dbReference type="Rhea" id="RHEA-COMP:14738"/>
        <dbReference type="Rhea" id="RHEA-COMP:14740"/>
        <dbReference type="ChEBI" id="CHEBI:15378"/>
        <dbReference type="ChEBI" id="CHEBI:29985"/>
        <dbReference type="ChEBI" id="CHEBI:30616"/>
        <dbReference type="ChEBI" id="CHEBI:43474"/>
        <dbReference type="ChEBI" id="CHEBI:141005"/>
        <dbReference type="ChEBI" id="CHEBI:456216"/>
        <dbReference type="EC" id="6.3.2.17"/>
    </reaction>
</comment>
<keyword evidence="9" id="KW-0479">Metal-binding</keyword>
<proteinExistence type="inferred from homology"/>
<evidence type="ECO:0000256" key="2">
    <source>
        <dbReference type="ARBA" id="ARBA00004799"/>
    </source>
</evidence>
<organism evidence="23 24">
    <name type="scientific">Gammaproteobacteria bacterium LSUCC0057</name>
    <dbReference type="NCBI Taxonomy" id="2559237"/>
    <lineage>
        <taxon>Bacteria</taxon>
        <taxon>Pseudomonadati</taxon>
        <taxon>Pseudomonadota</taxon>
        <taxon>Gammaproteobacteria</taxon>
        <taxon>Cellvibrionales</taxon>
        <taxon>Porticoccaceae</taxon>
        <taxon>SAR92 clade</taxon>
    </lineage>
</organism>
<evidence type="ECO:0000259" key="22">
    <source>
        <dbReference type="Pfam" id="PF02875"/>
    </source>
</evidence>
<comment type="similarity">
    <text evidence="4 21">Belongs to the folylpolyglutamate synthase family.</text>
</comment>
<dbReference type="SUPFAM" id="SSF53244">
    <property type="entry name" value="MurD-like peptide ligases, peptide-binding domain"/>
    <property type="match status" value="1"/>
</dbReference>
<evidence type="ECO:0000256" key="7">
    <source>
        <dbReference type="ARBA" id="ARBA00019357"/>
    </source>
</evidence>
<dbReference type="PIRSF" id="PIRSF001563">
    <property type="entry name" value="Folylpolyglu_synth"/>
    <property type="match status" value="1"/>
</dbReference>
<evidence type="ECO:0000256" key="15">
    <source>
        <dbReference type="ARBA" id="ARBA00030592"/>
    </source>
</evidence>
<evidence type="ECO:0000256" key="1">
    <source>
        <dbReference type="ARBA" id="ARBA00002714"/>
    </source>
</evidence>
<protein>
    <recommendedName>
        <fullName evidence="7">Dihydrofolate synthase/folylpolyglutamate synthase</fullName>
        <ecNumber evidence="5">6.3.2.12</ecNumber>
        <ecNumber evidence="6">6.3.2.17</ecNumber>
    </recommendedName>
    <alternativeName>
        <fullName evidence="16">Folylpoly-gamma-glutamate synthetase-dihydrofolate synthetase</fullName>
    </alternativeName>
    <alternativeName>
        <fullName evidence="14">Folylpolyglutamate synthetase</fullName>
    </alternativeName>
    <alternativeName>
        <fullName evidence="15">Tetrahydrofolylpolyglutamate synthase</fullName>
    </alternativeName>
</protein>
<dbReference type="GO" id="GO:0005524">
    <property type="term" value="F:ATP binding"/>
    <property type="evidence" value="ECO:0007669"/>
    <property type="project" value="UniProtKB-KW"/>
</dbReference>
<dbReference type="SUPFAM" id="SSF53623">
    <property type="entry name" value="MurD-like peptide ligases, catalytic domain"/>
    <property type="match status" value="1"/>
</dbReference>
<evidence type="ECO:0000313" key="23">
    <source>
        <dbReference type="EMBL" id="TFH69102.1"/>
    </source>
</evidence>
<evidence type="ECO:0000256" key="12">
    <source>
        <dbReference type="ARBA" id="ARBA00022842"/>
    </source>
</evidence>
<evidence type="ECO:0000256" key="8">
    <source>
        <dbReference type="ARBA" id="ARBA00022598"/>
    </source>
</evidence>
<evidence type="ECO:0000256" key="19">
    <source>
        <dbReference type="ARBA" id="ARBA00049035"/>
    </source>
</evidence>
<dbReference type="Gene3D" id="3.90.190.20">
    <property type="entry name" value="Mur ligase, C-terminal domain"/>
    <property type="match status" value="1"/>
</dbReference>
<dbReference type="PANTHER" id="PTHR11136">
    <property type="entry name" value="FOLYLPOLYGLUTAMATE SYNTHASE-RELATED"/>
    <property type="match status" value="1"/>
</dbReference>
<dbReference type="InterPro" id="IPR036565">
    <property type="entry name" value="Mur-like_cat_sf"/>
</dbReference>
<evidence type="ECO:0000256" key="9">
    <source>
        <dbReference type="ARBA" id="ARBA00022723"/>
    </source>
</evidence>
<evidence type="ECO:0000256" key="16">
    <source>
        <dbReference type="ARBA" id="ARBA00032510"/>
    </source>
</evidence>
<keyword evidence="10 21" id="KW-0547">Nucleotide-binding</keyword>
<gene>
    <name evidence="23" type="ORF">E3W66_03995</name>
</gene>
<dbReference type="Gene3D" id="3.40.1190.10">
    <property type="entry name" value="Mur-like, catalytic domain"/>
    <property type="match status" value="1"/>
</dbReference>
<accession>A0A4Y8UL39</accession>
<evidence type="ECO:0000256" key="18">
    <source>
        <dbReference type="ARBA" id="ARBA00047808"/>
    </source>
</evidence>
<dbReference type="Proteomes" id="UP000298133">
    <property type="component" value="Unassembled WGS sequence"/>
</dbReference>
<evidence type="ECO:0000256" key="13">
    <source>
        <dbReference type="ARBA" id="ARBA00022909"/>
    </source>
</evidence>
<dbReference type="NCBIfam" id="TIGR01499">
    <property type="entry name" value="folC"/>
    <property type="match status" value="1"/>
</dbReference>
<evidence type="ECO:0000256" key="20">
    <source>
        <dbReference type="ARBA" id="ARBA00049161"/>
    </source>
</evidence>
<dbReference type="GO" id="GO:0004326">
    <property type="term" value="F:tetrahydrofolylpolyglutamate synthase activity"/>
    <property type="evidence" value="ECO:0007669"/>
    <property type="project" value="UniProtKB-EC"/>
</dbReference>
<evidence type="ECO:0000256" key="21">
    <source>
        <dbReference type="PIRNR" id="PIRNR001563"/>
    </source>
</evidence>
<evidence type="ECO:0000256" key="6">
    <source>
        <dbReference type="ARBA" id="ARBA00013025"/>
    </source>
</evidence>
<dbReference type="GO" id="GO:0005737">
    <property type="term" value="C:cytoplasm"/>
    <property type="evidence" value="ECO:0007669"/>
    <property type="project" value="TreeGrafter"/>
</dbReference>
<keyword evidence="11 21" id="KW-0067">ATP-binding</keyword>
<comment type="catalytic activity">
    <reaction evidence="20">
        <text>7,8-dihydropteroate + L-glutamate + ATP = 7,8-dihydrofolate + ADP + phosphate + H(+)</text>
        <dbReference type="Rhea" id="RHEA:23584"/>
        <dbReference type="ChEBI" id="CHEBI:15378"/>
        <dbReference type="ChEBI" id="CHEBI:17839"/>
        <dbReference type="ChEBI" id="CHEBI:29985"/>
        <dbReference type="ChEBI" id="CHEBI:30616"/>
        <dbReference type="ChEBI" id="CHEBI:43474"/>
        <dbReference type="ChEBI" id="CHEBI:57451"/>
        <dbReference type="ChEBI" id="CHEBI:456216"/>
        <dbReference type="EC" id="6.3.2.12"/>
    </reaction>
</comment>
<dbReference type="PANTHER" id="PTHR11136:SF0">
    <property type="entry name" value="DIHYDROFOLATE SYNTHETASE-RELATED"/>
    <property type="match status" value="1"/>
</dbReference>
<keyword evidence="12" id="KW-0460">Magnesium</keyword>
<dbReference type="GO" id="GO:0046872">
    <property type="term" value="F:metal ion binding"/>
    <property type="evidence" value="ECO:0007669"/>
    <property type="project" value="UniProtKB-KW"/>
</dbReference>
<evidence type="ECO:0000313" key="24">
    <source>
        <dbReference type="Proteomes" id="UP000298133"/>
    </source>
</evidence>
<sequence length="434" mass="45888">MVLPQSRPVVADHSLTSWLARLQSAHPAEIVLGLERVAAVWAVLQGQLRGDPNKPFGAAPVVAVAGTNGKGSTVAALEALARGHGLRVGCYSSPHLLRFNERVRIDGSDIDDGALVAALEQVERARGAIALTFFEHTTLAALVIFAGQALDLVVLEVGLGGRLDAVNIVDADLSIVTSIDLDHQAFLGTTRAAIAVEKLGIARANRPLVIGECDHPDGFIAAVAATEARPLWLGNDFFCEPQGAGGWRYRDSDLALAPLERGPLLPENLALAIAAYRQLRLPFEAGIAAQSLRQLRVAGRQQRLYYRGRELLLDVAHNPASCRQLAASLTAAGQPAVAVASAFADKDFAAMAAPLLALIGQWWLGPIRDNPRAADAHKLAQLLYNDGARATVCESLPAALQQAIVESPPDCLIVVLGSFMVVAEVLSVVAEESA</sequence>
<dbReference type="Pfam" id="PF02875">
    <property type="entry name" value="Mur_ligase_C"/>
    <property type="match status" value="1"/>
</dbReference>
<name>A0A4Y8UL39_9GAMM</name>
<keyword evidence="24" id="KW-1185">Reference proteome</keyword>
<comment type="pathway">
    <text evidence="3">Cofactor biosynthesis; tetrahydrofolylpolyglutamate biosynthesis.</text>
</comment>
<dbReference type="EC" id="6.3.2.17" evidence="6"/>
<dbReference type="EMBL" id="SPIA01000001">
    <property type="protein sequence ID" value="TFH69102.1"/>
    <property type="molecule type" value="Genomic_DNA"/>
</dbReference>
<evidence type="ECO:0000256" key="11">
    <source>
        <dbReference type="ARBA" id="ARBA00022840"/>
    </source>
</evidence>
<comment type="function">
    <text evidence="1">Functions in two distinct reactions of the de novo folate biosynthetic pathway. Catalyzes the addition of a glutamate residue to dihydropteroate (7,8-dihydropteroate or H2Pte) to form dihydrofolate (7,8-dihydrofolate monoglutamate or H2Pte-Glu). Also catalyzes successive additions of L-glutamate to tetrahydrofolate or 10-formyltetrahydrofolate or 5,10-methylenetetrahydrofolate, leading to folylpolyglutamate derivatives.</text>
</comment>
<comment type="pathway">
    <text evidence="2">Cofactor biosynthesis; tetrahydrofolate biosynthesis; 7,8-dihydrofolate from 2-amino-4-hydroxy-6-hydroxymethyl-7,8-dihydropteridine diphosphate and 4-aminobenzoate: step 2/2.</text>
</comment>
<evidence type="ECO:0000256" key="10">
    <source>
        <dbReference type="ARBA" id="ARBA00022741"/>
    </source>
</evidence>
<dbReference type="AlphaFoldDB" id="A0A4Y8UL39"/>
<dbReference type="GO" id="GO:0008841">
    <property type="term" value="F:dihydrofolate synthase activity"/>
    <property type="evidence" value="ECO:0007669"/>
    <property type="project" value="UniProtKB-EC"/>
</dbReference>
<evidence type="ECO:0000256" key="5">
    <source>
        <dbReference type="ARBA" id="ARBA00013023"/>
    </source>
</evidence>
<dbReference type="InterPro" id="IPR004101">
    <property type="entry name" value="Mur_ligase_C"/>
</dbReference>
<dbReference type="OrthoDB" id="9809356at2"/>
<keyword evidence="13" id="KW-0289">Folate biosynthesis</keyword>
<feature type="domain" description="Mur ligase C-terminal" evidence="22">
    <location>
        <begin position="299"/>
        <end position="419"/>
    </location>
</feature>
<comment type="catalytic activity">
    <reaction evidence="18">
        <text>10-formyltetrahydrofolyl-(gamma-L-Glu)(n) + L-glutamate + ATP = 10-formyltetrahydrofolyl-(gamma-L-Glu)(n+1) + ADP + phosphate + H(+)</text>
        <dbReference type="Rhea" id="RHEA:51904"/>
        <dbReference type="Rhea" id="RHEA-COMP:13088"/>
        <dbReference type="Rhea" id="RHEA-COMP:14300"/>
        <dbReference type="ChEBI" id="CHEBI:15378"/>
        <dbReference type="ChEBI" id="CHEBI:29985"/>
        <dbReference type="ChEBI" id="CHEBI:30616"/>
        <dbReference type="ChEBI" id="CHEBI:43474"/>
        <dbReference type="ChEBI" id="CHEBI:134413"/>
        <dbReference type="ChEBI" id="CHEBI:456216"/>
        <dbReference type="EC" id="6.3.2.17"/>
    </reaction>
</comment>
<keyword evidence="8 21" id="KW-0436">Ligase</keyword>
<comment type="catalytic activity">
    <reaction evidence="19">
        <text>(6R)-5,10-methylenetetrahydrofolyl-(gamma-L-Glu)(n) + L-glutamate + ATP = (6R)-5,10-methylenetetrahydrofolyl-(gamma-L-Glu)(n+1) + ADP + phosphate + H(+)</text>
        <dbReference type="Rhea" id="RHEA:51912"/>
        <dbReference type="Rhea" id="RHEA-COMP:13257"/>
        <dbReference type="Rhea" id="RHEA-COMP:13258"/>
        <dbReference type="ChEBI" id="CHEBI:15378"/>
        <dbReference type="ChEBI" id="CHEBI:29985"/>
        <dbReference type="ChEBI" id="CHEBI:30616"/>
        <dbReference type="ChEBI" id="CHEBI:43474"/>
        <dbReference type="ChEBI" id="CHEBI:136572"/>
        <dbReference type="ChEBI" id="CHEBI:456216"/>
        <dbReference type="EC" id="6.3.2.17"/>
    </reaction>
</comment>
<dbReference type="GO" id="GO:0046656">
    <property type="term" value="P:folic acid biosynthetic process"/>
    <property type="evidence" value="ECO:0007669"/>
    <property type="project" value="UniProtKB-KW"/>
</dbReference>